<gene>
    <name evidence="1" type="ORF">ROV92_11670</name>
</gene>
<evidence type="ECO:0000313" key="1">
    <source>
        <dbReference type="EMBL" id="MDT3468644.1"/>
    </source>
</evidence>
<organism evidence="1 2">
    <name type="scientific">Stenotrophomonas maltophilia</name>
    <name type="common">Pseudomonas maltophilia</name>
    <name type="synonym">Xanthomonas maltophilia</name>
    <dbReference type="NCBI Taxonomy" id="40324"/>
    <lineage>
        <taxon>Bacteria</taxon>
        <taxon>Pseudomonadati</taxon>
        <taxon>Pseudomonadota</taxon>
        <taxon>Gammaproteobacteria</taxon>
        <taxon>Lysobacterales</taxon>
        <taxon>Lysobacteraceae</taxon>
        <taxon>Stenotrophomonas</taxon>
        <taxon>Stenotrophomonas maltophilia group</taxon>
    </lineage>
</organism>
<comment type="caution">
    <text evidence="1">The sequence shown here is derived from an EMBL/GenBank/DDBJ whole genome shotgun (WGS) entry which is preliminary data.</text>
</comment>
<dbReference type="EMBL" id="JAVSKO010000004">
    <property type="protein sequence ID" value="MDT3468644.1"/>
    <property type="molecule type" value="Genomic_DNA"/>
</dbReference>
<accession>A0AAJ2MZI6</accession>
<evidence type="ECO:0000313" key="2">
    <source>
        <dbReference type="Proteomes" id="UP001251948"/>
    </source>
</evidence>
<name>A0AAJ2MZI6_STEMA</name>
<dbReference type="RefSeq" id="WP_312562324.1">
    <property type="nucleotide sequence ID" value="NZ_JAVSKO010000004.1"/>
</dbReference>
<dbReference type="Proteomes" id="UP001251948">
    <property type="component" value="Unassembled WGS sequence"/>
</dbReference>
<dbReference type="AlphaFoldDB" id="A0AAJ2MZI6"/>
<proteinExistence type="predicted"/>
<sequence>MSTPLTELRQYLTSTRKMPDEGVDPFSVSLAVDSRLVEVANHVAICHRVTAESRAELRFSFFPARAKLNAKIHSAGEILEEMEVLQQELIDVKGECLSRIRSEIRRLWKVVKSQQEQA</sequence>
<protein>
    <submittedName>
        <fullName evidence="1">Uncharacterized protein</fullName>
    </submittedName>
</protein>
<reference evidence="1" key="1">
    <citation type="submission" date="2023-07" db="EMBL/GenBank/DDBJ databases">
        <title>Comparative genomics of clinical Stenotrophomonas maltophilia isolates reveals regions of diversity which correlate with colonization and persistence in vivo.</title>
        <authorList>
            <person name="Mcdaniel M.S."/>
            <person name="Swords W.E."/>
            <person name="Sumpter N.A."/>
            <person name="Lindgren N.R."/>
            <person name="Billiot C.E."/>
        </authorList>
    </citation>
    <scope>NUCLEOTIDE SEQUENCE</scope>
    <source>
        <strain evidence="1">Ism4</strain>
    </source>
</reference>